<proteinExistence type="inferred from homology"/>
<dbReference type="EMBL" id="CP001804">
    <property type="protein sequence ID" value="ACY18103.1"/>
    <property type="molecule type" value="Genomic_DNA"/>
</dbReference>
<dbReference type="HOGENOM" id="CLU_012701_0_0_7"/>
<reference evidence="2 3" key="1">
    <citation type="journal article" date="2010" name="Stand. Genomic Sci.">
        <title>Complete genome sequence of Haliangium ochraceum type strain (SMP-2).</title>
        <authorList>
            <consortium name="US DOE Joint Genome Institute (JGI-PGF)"/>
            <person name="Ivanova N."/>
            <person name="Daum C."/>
            <person name="Lang E."/>
            <person name="Abt B."/>
            <person name="Kopitz M."/>
            <person name="Saunders E."/>
            <person name="Lapidus A."/>
            <person name="Lucas S."/>
            <person name="Glavina Del Rio T."/>
            <person name="Nolan M."/>
            <person name="Tice H."/>
            <person name="Copeland A."/>
            <person name="Cheng J.F."/>
            <person name="Chen F."/>
            <person name="Bruce D."/>
            <person name="Goodwin L."/>
            <person name="Pitluck S."/>
            <person name="Mavromatis K."/>
            <person name="Pati A."/>
            <person name="Mikhailova N."/>
            <person name="Chen A."/>
            <person name="Palaniappan K."/>
            <person name="Land M."/>
            <person name="Hauser L."/>
            <person name="Chang Y.J."/>
            <person name="Jeffries C.D."/>
            <person name="Detter J.C."/>
            <person name="Brettin T."/>
            <person name="Rohde M."/>
            <person name="Goker M."/>
            <person name="Bristow J."/>
            <person name="Markowitz V."/>
            <person name="Eisen J.A."/>
            <person name="Hugenholtz P."/>
            <person name="Kyrpides N.C."/>
            <person name="Klenk H.P."/>
        </authorList>
    </citation>
    <scope>NUCLEOTIDE SEQUENCE [LARGE SCALE GENOMIC DNA]</scope>
    <source>
        <strain evidence="3">DSM 14365 / CIP 107738 / JCM 11303 / AJ 13395 / SMP-2</strain>
    </source>
</reference>
<name>D0LG78_HALO1</name>
<dbReference type="eggNOG" id="COG4775">
    <property type="taxonomic scope" value="Bacteria"/>
</dbReference>
<evidence type="ECO:0000313" key="3">
    <source>
        <dbReference type="Proteomes" id="UP000001880"/>
    </source>
</evidence>
<evidence type="ECO:0000256" key="1">
    <source>
        <dbReference type="ARBA" id="ARBA00009820"/>
    </source>
</evidence>
<dbReference type="Pfam" id="PF07676">
    <property type="entry name" value="PD40"/>
    <property type="match status" value="4"/>
</dbReference>
<dbReference type="RefSeq" id="WP_012830695.1">
    <property type="nucleotide sequence ID" value="NC_013440.1"/>
</dbReference>
<dbReference type="InterPro" id="IPR011659">
    <property type="entry name" value="WD40"/>
</dbReference>
<dbReference type="eggNOG" id="COG0823">
    <property type="taxonomic scope" value="Bacteria"/>
</dbReference>
<sequence length="956" mass="105680">MALCLAALQAASAWAGDPKLRWRTIETEHFVIHYHEPLGEVAQHVAAAAERSHEVLSPTFEHAPDDKTQIVITDDTDSANGFASVIPRNRIRLFATAPTSLSSLNDHDDWLYLLVAHEYTHVLHLDSIGGIARWVNRVFGKVWAPNQVQPRWVIEGIATYQESEQSAGGRTRNAVFDMDLRAAVLAEEEHDLDAVTHLPREWPHGNAAYLYGSHFLKYVFDRHGSDALRHLSWAYGSQPIPYGLNRAIREATGHTFEDLYESWRRHLRDKYSSQLEAIERRGRREGHRLSFTGETNRNPRFSHDGRYLYWHQSDGLRPGHIRRVAVGEHVGEAEDVTDADRLGDFVVLDDGSLVFEQTTSYQGNYSFQDIYRWDVRETAPQPITHGLRARQPAVSPDERTVAFVLSGESRSRLALMPLEPYAEHRVVWSGEHRFDQVATPAWSPDGQRIAFSAWESGGYRDIWIFDVASERATRLTRDRALDVSPVFSPDGAYLFYASDRSGIFNIYAHEWATGALYQVTNVIGGAMAAEISPDGTRLVYQGFGVGGYDLYELPLERSRWLEPLPYVDIRPNSVEIRDDEVAVTPPRPYRALETLAPESYGLELIVGSFGSALSVTTSGGDAAGLHAYNLAATIGLARPGVDLGVSYGYAGLWPSLRLSAARTTSRRSGFIVDGVNTVYERDAYGLTASVGLPVLATASGGGTLSLDYDLDYYRVVDAPDEMPDPNALLPRPVGDTLLAGLALRFSYSDARGTVYSLGPVEGTSFSTSLRLDHPGLGSDSHALSLGYRWATYRALDWSPTSSLSLQIAGGLRIDADGTPSGFSLGGVPEQDVVGSLIDSARFSSSGYLRGYARGSVFGRQYHLANLEYRQELFDFESGLATLPFFVRRMHVAGLLDVGNAFYGDFDPRDFRVGVGGSVRLDVVVGYYLPGSLDLGYARGLTGEGIDEFWMLLTGTI</sequence>
<dbReference type="PANTHER" id="PTHR36842">
    <property type="entry name" value="PROTEIN TOLB HOMOLOG"/>
    <property type="match status" value="1"/>
</dbReference>
<dbReference type="Gene3D" id="2.40.160.50">
    <property type="entry name" value="membrane protein fhac: a member of the omp85/tpsb transporter family"/>
    <property type="match status" value="1"/>
</dbReference>
<dbReference type="STRING" id="502025.Hoch_5623"/>
<protein>
    <submittedName>
        <fullName evidence="2">WD40 domain protein beta Propeller</fullName>
    </submittedName>
</protein>
<keyword evidence="3" id="KW-1185">Reference proteome</keyword>
<dbReference type="AlphaFoldDB" id="D0LG78"/>
<dbReference type="InterPro" id="IPR011042">
    <property type="entry name" value="6-blade_b-propeller_TolB-like"/>
</dbReference>
<evidence type="ECO:0000313" key="2">
    <source>
        <dbReference type="EMBL" id="ACY18103.1"/>
    </source>
</evidence>
<comment type="similarity">
    <text evidence="1">Belongs to the TolB family.</text>
</comment>
<dbReference type="KEGG" id="hoh:Hoch_5623"/>
<dbReference type="PANTHER" id="PTHR36842:SF1">
    <property type="entry name" value="PROTEIN TOLB"/>
    <property type="match status" value="1"/>
</dbReference>
<organism evidence="2 3">
    <name type="scientific">Haliangium ochraceum (strain DSM 14365 / JCM 11303 / SMP-2)</name>
    <dbReference type="NCBI Taxonomy" id="502025"/>
    <lineage>
        <taxon>Bacteria</taxon>
        <taxon>Pseudomonadati</taxon>
        <taxon>Myxococcota</taxon>
        <taxon>Polyangia</taxon>
        <taxon>Haliangiales</taxon>
        <taxon>Kofleriaceae</taxon>
        <taxon>Haliangium</taxon>
    </lineage>
</organism>
<dbReference type="Gene3D" id="2.120.10.30">
    <property type="entry name" value="TolB, C-terminal domain"/>
    <property type="match status" value="2"/>
</dbReference>
<accession>D0LG78</accession>
<dbReference type="SUPFAM" id="SSF82171">
    <property type="entry name" value="DPP6 N-terminal domain-like"/>
    <property type="match status" value="1"/>
</dbReference>
<gene>
    <name evidence="2" type="ordered locus">Hoch_5623</name>
</gene>
<dbReference type="Proteomes" id="UP000001880">
    <property type="component" value="Chromosome"/>
</dbReference>